<name>A0ABP0SLP7_9DINO</name>
<feature type="domain" description="D-serine dehydratase-like" evidence="3">
    <location>
        <begin position="347"/>
        <end position="443"/>
    </location>
</feature>
<keyword evidence="5" id="KW-1185">Reference proteome</keyword>
<comment type="caution">
    <text evidence="4">The sequence shown here is derived from an EMBL/GenBank/DDBJ whole genome shotgun (WGS) entry which is preliminary data.</text>
</comment>
<dbReference type="Gene3D" id="3.20.20.10">
    <property type="entry name" value="Alanine racemase"/>
    <property type="match status" value="2"/>
</dbReference>
<evidence type="ECO:0000256" key="2">
    <source>
        <dbReference type="ARBA" id="ARBA00023239"/>
    </source>
</evidence>
<dbReference type="Pfam" id="PF14031">
    <property type="entry name" value="D-ser_dehydrat"/>
    <property type="match status" value="1"/>
</dbReference>
<protein>
    <recommendedName>
        <fullName evidence="3">D-serine dehydratase-like domain-containing protein</fullName>
    </recommendedName>
</protein>
<keyword evidence="2" id="KW-0456">Lyase</keyword>
<dbReference type="InterPro" id="IPR042208">
    <property type="entry name" value="D-ser_dehydrat-like_sf"/>
</dbReference>
<dbReference type="PANTHER" id="PTHR28004:SF2">
    <property type="entry name" value="D-SERINE DEHYDRATASE"/>
    <property type="match status" value="1"/>
</dbReference>
<dbReference type="SUPFAM" id="SSF51419">
    <property type="entry name" value="PLP-binding barrel"/>
    <property type="match status" value="1"/>
</dbReference>
<proteinExistence type="inferred from homology"/>
<evidence type="ECO:0000256" key="1">
    <source>
        <dbReference type="ARBA" id="ARBA00005323"/>
    </source>
</evidence>
<dbReference type="PANTHER" id="PTHR28004">
    <property type="entry name" value="ZGC:162816-RELATED"/>
    <property type="match status" value="1"/>
</dbReference>
<dbReference type="InterPro" id="IPR001608">
    <property type="entry name" value="Ala_racemase_N"/>
</dbReference>
<organism evidence="4 5">
    <name type="scientific">Durusdinium trenchii</name>
    <dbReference type="NCBI Taxonomy" id="1381693"/>
    <lineage>
        <taxon>Eukaryota</taxon>
        <taxon>Sar</taxon>
        <taxon>Alveolata</taxon>
        <taxon>Dinophyceae</taxon>
        <taxon>Suessiales</taxon>
        <taxon>Symbiodiniaceae</taxon>
        <taxon>Durusdinium</taxon>
    </lineage>
</organism>
<dbReference type="SMART" id="SM01119">
    <property type="entry name" value="D-ser_dehydrat"/>
    <property type="match status" value="1"/>
</dbReference>
<dbReference type="InterPro" id="IPR026956">
    <property type="entry name" value="D-ser_dehydrat-like_dom"/>
</dbReference>
<comment type="similarity">
    <text evidence="1">Belongs to the DSD1 family.</text>
</comment>
<reference evidence="4 5" key="1">
    <citation type="submission" date="2024-02" db="EMBL/GenBank/DDBJ databases">
        <authorList>
            <person name="Chen Y."/>
            <person name="Shah S."/>
            <person name="Dougan E. K."/>
            <person name="Thang M."/>
            <person name="Chan C."/>
        </authorList>
    </citation>
    <scope>NUCLEOTIDE SEQUENCE [LARGE SCALE GENOMIC DNA]</scope>
</reference>
<dbReference type="InterPro" id="IPR051466">
    <property type="entry name" value="D-amino_acid_metab_enzyme"/>
</dbReference>
<dbReference type="Pfam" id="PF01168">
    <property type="entry name" value="Ala_racemase_N"/>
    <property type="match status" value="1"/>
</dbReference>
<accession>A0ABP0SLP7</accession>
<dbReference type="Proteomes" id="UP001642464">
    <property type="component" value="Unassembled WGS sequence"/>
</dbReference>
<evidence type="ECO:0000259" key="3">
    <source>
        <dbReference type="SMART" id="SM01119"/>
    </source>
</evidence>
<gene>
    <name evidence="4" type="ORF">SCF082_LOCUS52510</name>
</gene>
<dbReference type="Gene3D" id="2.40.37.20">
    <property type="entry name" value="D-serine dehydratase-like domain"/>
    <property type="match status" value="1"/>
</dbReference>
<dbReference type="InterPro" id="IPR029066">
    <property type="entry name" value="PLP-binding_barrel"/>
</dbReference>
<dbReference type="EMBL" id="CAXAMM010044128">
    <property type="protein sequence ID" value="CAK9113301.1"/>
    <property type="molecule type" value="Genomic_DNA"/>
</dbReference>
<evidence type="ECO:0000313" key="4">
    <source>
        <dbReference type="EMBL" id="CAK9113301.1"/>
    </source>
</evidence>
<sequence length="459" mass="50943">MEPPCKQPRISAQSTPKDVSELVTPCYIGYKSVIQRNSERMLQRAKQLGCQLRPHMKTHKTIQGGLTKPEDHTWMTEYDMPYQTKTQQADIDADVRSSFGSWWGLYWIVDADDASCWSGPRWTATPVALRQKVATARGGVLATDGTKRCITVSTLAEAEFYADAGFEDICYAVPITAEKLPRAAQLHERCLFHVCVDHPQAVEALCQSKANKPWSVFLMVDCGYGRDGVDVKDPTSVQLAQRLASSKGTRLAGLYTHGGHSYDASQGIEAVRAVAQQEAEAVAAFARTLRGKPYCLEVPIVGVGSTPTCSNPPNQFPSEVTEMHPGNYIYYDTMQQALGSCSEEDIAVRVLTRVIGAYERRNLLLVDMGWTACSKQGEDQNFGRLEGHPELKVVGLKQEAGLISSRDGSPIDFAQFPLGTLLRLEPYHSCAHTKQHDKIYILDEDRCTVLHTWPICRGW</sequence>
<evidence type="ECO:0000313" key="5">
    <source>
        <dbReference type="Proteomes" id="UP001642464"/>
    </source>
</evidence>